<evidence type="ECO:0000313" key="1">
    <source>
        <dbReference type="EMBL" id="OGG69822.1"/>
    </source>
</evidence>
<gene>
    <name evidence="1" type="ORF">A3F27_00815</name>
</gene>
<accession>A0A1F6E9F7</accession>
<protein>
    <submittedName>
        <fullName evidence="1">Uncharacterized protein</fullName>
    </submittedName>
</protein>
<sequence>MRCWNYTSSVRIQTYGGKGGTASTLFFRNSKTRRRSFLVVSATRDPSHSTGTPLRLFEFLPLSRNDELRGCSPGASLQIIAVAISGSLNR</sequence>
<dbReference type="Proteomes" id="UP000176689">
    <property type="component" value="Unassembled WGS sequence"/>
</dbReference>
<dbReference type="EMBL" id="MFLP01000028">
    <property type="protein sequence ID" value="OGG69822.1"/>
    <property type="molecule type" value="Genomic_DNA"/>
</dbReference>
<comment type="caution">
    <text evidence="1">The sequence shown here is derived from an EMBL/GenBank/DDBJ whole genome shotgun (WGS) entry which is preliminary data.</text>
</comment>
<proteinExistence type="predicted"/>
<reference evidence="1 2" key="1">
    <citation type="journal article" date="2016" name="Nat. Commun.">
        <title>Thousands of microbial genomes shed light on interconnected biogeochemical processes in an aquifer system.</title>
        <authorList>
            <person name="Anantharaman K."/>
            <person name="Brown C.T."/>
            <person name="Hug L.A."/>
            <person name="Sharon I."/>
            <person name="Castelle C.J."/>
            <person name="Probst A.J."/>
            <person name="Thomas B.C."/>
            <person name="Singh A."/>
            <person name="Wilkins M.J."/>
            <person name="Karaoz U."/>
            <person name="Brodie E.L."/>
            <person name="Williams K.H."/>
            <person name="Hubbard S.S."/>
            <person name="Banfield J.F."/>
        </authorList>
    </citation>
    <scope>NUCLEOTIDE SEQUENCE [LARGE SCALE GENOMIC DNA]</scope>
</reference>
<name>A0A1F6E9F7_9BACT</name>
<organism evidence="1 2">
    <name type="scientific">Candidatus Kaiserbacteria bacterium RIFCSPHIGHO2_12_FULL_53_13</name>
    <dbReference type="NCBI Taxonomy" id="1798502"/>
    <lineage>
        <taxon>Bacteria</taxon>
        <taxon>Candidatus Kaiseribacteriota</taxon>
    </lineage>
</organism>
<dbReference type="AlphaFoldDB" id="A0A1F6E9F7"/>
<evidence type="ECO:0000313" key="2">
    <source>
        <dbReference type="Proteomes" id="UP000176689"/>
    </source>
</evidence>